<reference evidence="17" key="1">
    <citation type="submission" date="2025-08" db="UniProtKB">
        <authorList>
            <consortium name="RefSeq"/>
        </authorList>
    </citation>
    <scope>IDENTIFICATION</scope>
</reference>
<comment type="similarity">
    <text evidence="2">Belongs to the semaphorin family.</text>
</comment>
<evidence type="ECO:0000256" key="12">
    <source>
        <dbReference type="PROSITE-ProRule" id="PRU00352"/>
    </source>
</evidence>
<dbReference type="SMART" id="SM00423">
    <property type="entry name" value="PSI"/>
    <property type="match status" value="1"/>
</dbReference>
<dbReference type="SMART" id="SM00409">
    <property type="entry name" value="IG"/>
    <property type="match status" value="1"/>
</dbReference>
<proteinExistence type="inferred from homology"/>
<dbReference type="Gene3D" id="3.30.1680.10">
    <property type="entry name" value="ligand-binding face of the semaphorins, domain 2"/>
    <property type="match status" value="1"/>
</dbReference>
<dbReference type="GeneID" id="106576426"/>
<dbReference type="InterPro" id="IPR001627">
    <property type="entry name" value="Semap_dom"/>
</dbReference>
<keyword evidence="8" id="KW-0524">Neurogenesis</keyword>
<evidence type="ECO:0000256" key="9">
    <source>
        <dbReference type="ARBA" id="ARBA00023157"/>
    </source>
</evidence>
<keyword evidence="10" id="KW-0325">Glycoprotein</keyword>
<dbReference type="SUPFAM" id="SSF48726">
    <property type="entry name" value="Immunoglobulin"/>
    <property type="match status" value="1"/>
</dbReference>
<evidence type="ECO:0000256" key="1">
    <source>
        <dbReference type="ARBA" id="ARBA00004613"/>
    </source>
</evidence>
<evidence type="ECO:0000256" key="5">
    <source>
        <dbReference type="ARBA" id="ARBA00022525"/>
    </source>
</evidence>
<dbReference type="SUPFAM" id="SSF103575">
    <property type="entry name" value="Plexin repeat"/>
    <property type="match status" value="1"/>
</dbReference>
<dbReference type="InterPro" id="IPR013783">
    <property type="entry name" value="Ig-like_fold"/>
</dbReference>
<comment type="caution">
    <text evidence="12">Lacks conserved residue(s) required for the propagation of feature annotation.</text>
</comment>
<dbReference type="InterPro" id="IPR036179">
    <property type="entry name" value="Ig-like_dom_sf"/>
</dbReference>
<evidence type="ECO:0000256" key="8">
    <source>
        <dbReference type="ARBA" id="ARBA00022902"/>
    </source>
</evidence>
<dbReference type="Gene3D" id="2.60.40.10">
    <property type="entry name" value="Immunoglobulins"/>
    <property type="match status" value="1"/>
</dbReference>
<evidence type="ECO:0000259" key="14">
    <source>
        <dbReference type="PROSITE" id="PS50835"/>
    </source>
</evidence>
<comment type="subcellular location">
    <subcellularLocation>
        <location evidence="1">Secreted</location>
    </subcellularLocation>
</comment>
<gene>
    <name evidence="17" type="primary">LOC106576426</name>
</gene>
<feature type="domain" description="Sema" evidence="15">
    <location>
        <begin position="39"/>
        <end position="527"/>
    </location>
</feature>
<evidence type="ECO:0000256" key="4">
    <source>
        <dbReference type="ARBA" id="ARBA00022473"/>
    </source>
</evidence>
<evidence type="ECO:0000313" key="16">
    <source>
        <dbReference type="Proteomes" id="UP001652741"/>
    </source>
</evidence>
<protein>
    <recommendedName>
        <fullName evidence="3">Semaphorin-3C</fullName>
    </recommendedName>
</protein>
<dbReference type="RefSeq" id="XP_045555925.1">
    <property type="nucleotide sequence ID" value="XM_045699969.1"/>
</dbReference>
<dbReference type="Pfam" id="PF01403">
    <property type="entry name" value="Sema"/>
    <property type="match status" value="1"/>
</dbReference>
<keyword evidence="9" id="KW-1015">Disulfide bond</keyword>
<dbReference type="PROSITE" id="PS51004">
    <property type="entry name" value="SEMA"/>
    <property type="match status" value="1"/>
</dbReference>
<keyword evidence="5" id="KW-0964">Secreted</keyword>
<name>A0ABM3DAT8_SALSA</name>
<evidence type="ECO:0000256" key="2">
    <source>
        <dbReference type="ARBA" id="ARBA00009492"/>
    </source>
</evidence>
<dbReference type="InterPro" id="IPR027231">
    <property type="entry name" value="Semaphorin"/>
</dbReference>
<evidence type="ECO:0000256" key="6">
    <source>
        <dbReference type="ARBA" id="ARBA00022729"/>
    </source>
</evidence>
<keyword evidence="4" id="KW-0217">Developmental protein</keyword>
<dbReference type="CDD" id="cd11251">
    <property type="entry name" value="Sema_3C"/>
    <property type="match status" value="1"/>
</dbReference>
<organism evidence="16 17">
    <name type="scientific">Salmo salar</name>
    <name type="common">Atlantic salmon</name>
    <dbReference type="NCBI Taxonomy" id="8030"/>
    <lineage>
        <taxon>Eukaryota</taxon>
        <taxon>Metazoa</taxon>
        <taxon>Chordata</taxon>
        <taxon>Craniata</taxon>
        <taxon>Vertebrata</taxon>
        <taxon>Euteleostomi</taxon>
        <taxon>Actinopterygii</taxon>
        <taxon>Neopterygii</taxon>
        <taxon>Teleostei</taxon>
        <taxon>Protacanthopterygii</taxon>
        <taxon>Salmoniformes</taxon>
        <taxon>Salmonidae</taxon>
        <taxon>Salmoninae</taxon>
        <taxon>Salmo</taxon>
    </lineage>
</organism>
<dbReference type="InterPro" id="IPR015943">
    <property type="entry name" value="WD40/YVTN_repeat-like_dom_sf"/>
</dbReference>
<evidence type="ECO:0000313" key="17">
    <source>
        <dbReference type="RefSeq" id="XP_045555925.1"/>
    </source>
</evidence>
<dbReference type="InterPro" id="IPR036352">
    <property type="entry name" value="Semap_dom_sf"/>
</dbReference>
<dbReference type="PANTHER" id="PTHR11036">
    <property type="entry name" value="SEMAPHORIN"/>
    <property type="match status" value="1"/>
</dbReference>
<feature type="region of interest" description="Disordered" evidence="13">
    <location>
        <begin position="728"/>
        <end position="751"/>
    </location>
</feature>
<accession>A0ABM3DAT8</accession>
<dbReference type="SMART" id="SM00630">
    <property type="entry name" value="Sema"/>
    <property type="match status" value="1"/>
</dbReference>
<feature type="domain" description="Ig-like" evidence="14">
    <location>
        <begin position="606"/>
        <end position="671"/>
    </location>
</feature>
<dbReference type="Gene3D" id="2.130.10.10">
    <property type="entry name" value="YVTN repeat-like/Quinoprotein amine dehydrogenase"/>
    <property type="match status" value="1"/>
</dbReference>
<sequence>MRSPEGVVKTPPRIGVRSTLLALSLLLTCVSSFLQPLPRVFLSFEDLQASQTVEYYSLSDKAMDYRVLLMDEDQDRMYVGCKDHVLSMDINNITHGTLKVFWPASVSKIEECQMAGKDPTHGCGNFIRVVQPFNRTHLFICGSGAYSPVCAFINRGRRPEEQVFHIDSRAESGKGRCSFSPRVNTVSVMLHQELFSGMYIDFMGTDAAIFRSLTRRNAVRTDQHNSKWLSEPIFIDAQLIPDGSDPNDAKLYFFFRERLTDNSGNTKNIHTMVARVCPVSVCPNDIGGQRSLVNKWTTFLKARMVCSVLEEDGTETHFDELESVFSLETDHPKSLLVFGVFTSTSSVFKGSAVCVYNMADILTVFNGPFAHRDGPNFQWVAYQGRIPYPRPGTCPGGAFTPHIQSTKEFPDDVVTFVRNHPVMFNSIYPVGRRPLVVRTQADYKYTSIAVDQVTAADGHYQVLFLGTDKGTVQKVIALPTNRSLDQDLILEELEVFKNQAPVTNLRISSKKQQLYVSSEHGVSQVSLHRCHAYGSACADCCLARDPYCAWDGLSCSRFYPTGKRRSRRQDIIHGNPLTQCRGFNLKAYRNAVEMTQYGVKNNTTFLECLPKSPQASVRWLIHRDNDRRKEVKLGDRVVATDHGLLIRSVQLSDQGLYYCLATENTFKRTVAKLRLRVLSEAMVSVLTDKQQSPWAWASTLHPKALLSAFSPAESLAVQQYCKERKQLQSLQGARQQKGPRGGPPLRGDMAKLKPLLDLRKSRNRRNHLELPDV</sequence>
<dbReference type="InterPro" id="IPR007110">
    <property type="entry name" value="Ig-like_dom"/>
</dbReference>
<evidence type="ECO:0000256" key="13">
    <source>
        <dbReference type="SAM" id="MobiDB-lite"/>
    </source>
</evidence>
<keyword evidence="6" id="KW-0732">Signal</keyword>
<dbReference type="Proteomes" id="UP001652741">
    <property type="component" value="Chromosome ssa17"/>
</dbReference>
<dbReference type="PROSITE" id="PS50835">
    <property type="entry name" value="IG_LIKE"/>
    <property type="match status" value="1"/>
</dbReference>
<keyword evidence="7" id="KW-0221">Differentiation</keyword>
<evidence type="ECO:0000256" key="7">
    <source>
        <dbReference type="ARBA" id="ARBA00022782"/>
    </source>
</evidence>
<keyword evidence="16" id="KW-1185">Reference proteome</keyword>
<dbReference type="CDD" id="cd05871">
    <property type="entry name" value="Ig_Sema3"/>
    <property type="match status" value="1"/>
</dbReference>
<evidence type="ECO:0000256" key="10">
    <source>
        <dbReference type="ARBA" id="ARBA00023180"/>
    </source>
</evidence>
<dbReference type="InterPro" id="IPR003599">
    <property type="entry name" value="Ig_sub"/>
</dbReference>
<evidence type="ECO:0000256" key="3">
    <source>
        <dbReference type="ARBA" id="ARBA00020372"/>
    </source>
</evidence>
<dbReference type="InterPro" id="IPR016201">
    <property type="entry name" value="PSI"/>
</dbReference>
<evidence type="ECO:0000259" key="15">
    <source>
        <dbReference type="PROSITE" id="PS51004"/>
    </source>
</evidence>
<dbReference type="SUPFAM" id="SSF101912">
    <property type="entry name" value="Sema domain"/>
    <property type="match status" value="1"/>
</dbReference>
<evidence type="ECO:0000256" key="11">
    <source>
        <dbReference type="ARBA" id="ARBA00023319"/>
    </source>
</evidence>
<keyword evidence="11" id="KW-0393">Immunoglobulin domain</keyword>
<dbReference type="PANTHER" id="PTHR11036:SF25">
    <property type="entry name" value="SEMAPHORIN-3C"/>
    <property type="match status" value="1"/>
</dbReference>